<reference evidence="2 3" key="1">
    <citation type="journal article" date="2014" name="PLoS ONE">
        <title>Global Analysis of Gene Expression Profiles in Physic Nut (Jatropha curcas L.) Seedlings Exposed to Salt Stress.</title>
        <authorList>
            <person name="Zhang L."/>
            <person name="Zhang C."/>
            <person name="Wu P."/>
            <person name="Chen Y."/>
            <person name="Li M."/>
            <person name="Jiang H."/>
            <person name="Wu G."/>
        </authorList>
    </citation>
    <scope>NUCLEOTIDE SEQUENCE [LARGE SCALE GENOMIC DNA]</scope>
    <source>
        <strain evidence="3">cv. GZQX0401</strain>
        <tissue evidence="2">Young leaves</tissue>
    </source>
</reference>
<organism evidence="2 3">
    <name type="scientific">Jatropha curcas</name>
    <name type="common">Barbados nut</name>
    <dbReference type="NCBI Taxonomy" id="180498"/>
    <lineage>
        <taxon>Eukaryota</taxon>
        <taxon>Viridiplantae</taxon>
        <taxon>Streptophyta</taxon>
        <taxon>Embryophyta</taxon>
        <taxon>Tracheophyta</taxon>
        <taxon>Spermatophyta</taxon>
        <taxon>Magnoliopsida</taxon>
        <taxon>eudicotyledons</taxon>
        <taxon>Gunneridae</taxon>
        <taxon>Pentapetalae</taxon>
        <taxon>rosids</taxon>
        <taxon>fabids</taxon>
        <taxon>Malpighiales</taxon>
        <taxon>Euphorbiaceae</taxon>
        <taxon>Crotonoideae</taxon>
        <taxon>Jatropheae</taxon>
        <taxon>Jatropha</taxon>
    </lineage>
</organism>
<proteinExistence type="predicted"/>
<dbReference type="OrthoDB" id="1616998at2759"/>
<evidence type="ECO:0000313" key="2">
    <source>
        <dbReference type="EMBL" id="KDP27878.1"/>
    </source>
</evidence>
<gene>
    <name evidence="2" type="ORF">JCGZ_18958</name>
</gene>
<sequence length="79" mass="8489">MASEKANVVDLDACTSNKIATAADKKPNMKGTGNNNFEKVLAQRALFGSQNHRVKGRKVVKSSSRSLPSRLSKVSLADD</sequence>
<dbReference type="Proteomes" id="UP000027138">
    <property type="component" value="Unassembled WGS sequence"/>
</dbReference>
<evidence type="ECO:0000256" key="1">
    <source>
        <dbReference type="SAM" id="MobiDB-lite"/>
    </source>
</evidence>
<feature type="compositionally biased region" description="Low complexity" evidence="1">
    <location>
        <begin position="61"/>
        <end position="79"/>
    </location>
</feature>
<name>A0A067JYL0_JATCU</name>
<dbReference type="EMBL" id="KK914794">
    <property type="protein sequence ID" value="KDP27878.1"/>
    <property type="molecule type" value="Genomic_DNA"/>
</dbReference>
<keyword evidence="3" id="KW-1185">Reference proteome</keyword>
<accession>A0A067JYL0</accession>
<feature type="region of interest" description="Disordered" evidence="1">
    <location>
        <begin position="52"/>
        <end position="79"/>
    </location>
</feature>
<dbReference type="AlphaFoldDB" id="A0A067JYL0"/>
<evidence type="ECO:0000313" key="3">
    <source>
        <dbReference type="Proteomes" id="UP000027138"/>
    </source>
</evidence>
<protein>
    <submittedName>
        <fullName evidence="2">Uncharacterized protein</fullName>
    </submittedName>
</protein>